<evidence type="ECO:0000313" key="1">
    <source>
        <dbReference type="EMBL" id="NEN25327.1"/>
    </source>
</evidence>
<name>A0A7K3WUH8_9FLAO</name>
<gene>
    <name evidence="1" type="ORF">G3O08_17660</name>
</gene>
<protein>
    <submittedName>
        <fullName evidence="1">Uncharacterized protein</fullName>
    </submittedName>
</protein>
<organism evidence="1 2">
    <name type="scientific">Cryomorpha ignava</name>
    <dbReference type="NCBI Taxonomy" id="101383"/>
    <lineage>
        <taxon>Bacteria</taxon>
        <taxon>Pseudomonadati</taxon>
        <taxon>Bacteroidota</taxon>
        <taxon>Flavobacteriia</taxon>
        <taxon>Flavobacteriales</taxon>
        <taxon>Cryomorphaceae</taxon>
        <taxon>Cryomorpha</taxon>
    </lineage>
</organism>
<dbReference type="AlphaFoldDB" id="A0A7K3WUH8"/>
<keyword evidence="2" id="KW-1185">Reference proteome</keyword>
<sequence>MTVVGWIDIFSRQEGNAFGFIPPTNYMDLESNIPEIVRVSPLLNFNS</sequence>
<dbReference type="EMBL" id="JAAGVY010000049">
    <property type="protein sequence ID" value="NEN25327.1"/>
    <property type="molecule type" value="Genomic_DNA"/>
</dbReference>
<proteinExistence type="predicted"/>
<dbReference type="Proteomes" id="UP000486602">
    <property type="component" value="Unassembled WGS sequence"/>
</dbReference>
<comment type="caution">
    <text evidence="1">The sequence shown here is derived from an EMBL/GenBank/DDBJ whole genome shotgun (WGS) entry which is preliminary data.</text>
</comment>
<reference evidence="1 2" key="1">
    <citation type="submission" date="2020-02" db="EMBL/GenBank/DDBJ databases">
        <title>Out from the shadows clarifying the taxonomy of the family Cryomorphaceae and related taxa by utilizing the GTDB taxonomic framework.</title>
        <authorList>
            <person name="Bowman J.P."/>
        </authorList>
    </citation>
    <scope>NUCLEOTIDE SEQUENCE [LARGE SCALE GENOMIC DNA]</scope>
    <source>
        <strain evidence="1 2">QSSC 1-22</strain>
    </source>
</reference>
<evidence type="ECO:0000313" key="2">
    <source>
        <dbReference type="Proteomes" id="UP000486602"/>
    </source>
</evidence>
<dbReference type="RefSeq" id="WP_163286784.1">
    <property type="nucleotide sequence ID" value="NZ_JAAGVY010000049.1"/>
</dbReference>
<accession>A0A7K3WUH8</accession>